<evidence type="ECO:0000256" key="2">
    <source>
        <dbReference type="ARBA" id="ARBA00005594"/>
    </source>
</evidence>
<evidence type="ECO:0000256" key="7">
    <source>
        <dbReference type="ARBA" id="ARBA00022741"/>
    </source>
</evidence>
<feature type="binding site" evidence="13">
    <location>
        <position position="237"/>
    </location>
    <ligand>
        <name>Zn(2+)</name>
        <dbReference type="ChEBI" id="CHEBI:29105"/>
    </ligand>
</feature>
<comment type="catalytic activity">
    <reaction evidence="12 13">
        <text>tRNA(Cys) + L-cysteine + ATP = L-cysteinyl-tRNA(Cys) + AMP + diphosphate</text>
        <dbReference type="Rhea" id="RHEA:17773"/>
        <dbReference type="Rhea" id="RHEA-COMP:9661"/>
        <dbReference type="Rhea" id="RHEA-COMP:9679"/>
        <dbReference type="ChEBI" id="CHEBI:30616"/>
        <dbReference type="ChEBI" id="CHEBI:33019"/>
        <dbReference type="ChEBI" id="CHEBI:35235"/>
        <dbReference type="ChEBI" id="CHEBI:78442"/>
        <dbReference type="ChEBI" id="CHEBI:78517"/>
        <dbReference type="ChEBI" id="CHEBI:456215"/>
        <dbReference type="EC" id="6.1.1.16"/>
    </reaction>
</comment>
<evidence type="ECO:0000256" key="8">
    <source>
        <dbReference type="ARBA" id="ARBA00022833"/>
    </source>
</evidence>
<name>K9WG68_9CYAN</name>
<dbReference type="eggNOG" id="COG0215">
    <property type="taxonomic scope" value="Bacteria"/>
</dbReference>
<dbReference type="InterPro" id="IPR009080">
    <property type="entry name" value="tRNAsynth_Ia_anticodon-bd"/>
</dbReference>
<comment type="similarity">
    <text evidence="2 13">Belongs to the class-I aminoacyl-tRNA synthetase family.</text>
</comment>
<dbReference type="PATRIC" id="fig|1173027.3.peg.3333"/>
<dbReference type="PANTHER" id="PTHR10890">
    <property type="entry name" value="CYSTEINYL-TRNA SYNTHETASE"/>
    <property type="match status" value="1"/>
</dbReference>
<evidence type="ECO:0000256" key="13">
    <source>
        <dbReference type="HAMAP-Rule" id="MF_00041"/>
    </source>
</evidence>
<feature type="binding site" evidence="13">
    <location>
        <position position="266"/>
    </location>
    <ligand>
        <name>Zn(2+)</name>
        <dbReference type="ChEBI" id="CHEBI:29105"/>
    </ligand>
</feature>
<dbReference type="STRING" id="1173027.Mic7113_3027"/>
<dbReference type="AlphaFoldDB" id="K9WG68"/>
<feature type="binding site" evidence="13">
    <location>
        <position position="262"/>
    </location>
    <ligand>
        <name>Zn(2+)</name>
        <dbReference type="ChEBI" id="CHEBI:29105"/>
    </ligand>
</feature>
<dbReference type="HAMAP" id="MF_00041">
    <property type="entry name" value="Cys_tRNA_synth"/>
    <property type="match status" value="1"/>
</dbReference>
<reference evidence="15 16" key="1">
    <citation type="submission" date="2012-06" db="EMBL/GenBank/DDBJ databases">
        <title>Finished chromosome of genome of Microcoleus sp. PCC 7113.</title>
        <authorList>
            <consortium name="US DOE Joint Genome Institute"/>
            <person name="Gugger M."/>
            <person name="Coursin T."/>
            <person name="Rippka R."/>
            <person name="Tandeau De Marsac N."/>
            <person name="Huntemann M."/>
            <person name="Wei C.-L."/>
            <person name="Han J."/>
            <person name="Detter J.C."/>
            <person name="Han C."/>
            <person name="Tapia R."/>
            <person name="Chen A."/>
            <person name="Kyrpides N."/>
            <person name="Mavromatis K."/>
            <person name="Markowitz V."/>
            <person name="Szeto E."/>
            <person name="Ivanova N."/>
            <person name="Pagani I."/>
            <person name="Pati A."/>
            <person name="Goodwin L."/>
            <person name="Nordberg H.P."/>
            <person name="Cantor M.N."/>
            <person name="Hua S.X."/>
            <person name="Woyke T."/>
            <person name="Kerfeld C.A."/>
        </authorList>
    </citation>
    <scope>NUCLEOTIDE SEQUENCE [LARGE SCALE GENOMIC DNA]</scope>
    <source>
        <strain evidence="15 16">PCC 7113</strain>
    </source>
</reference>
<feature type="short sequence motif" description="'KMSKS' region" evidence="13">
    <location>
        <begin position="294"/>
        <end position="298"/>
    </location>
</feature>
<evidence type="ECO:0000256" key="11">
    <source>
        <dbReference type="ARBA" id="ARBA00023146"/>
    </source>
</evidence>
<evidence type="ECO:0000256" key="9">
    <source>
        <dbReference type="ARBA" id="ARBA00022840"/>
    </source>
</evidence>
<evidence type="ECO:0000256" key="1">
    <source>
        <dbReference type="ARBA" id="ARBA00004496"/>
    </source>
</evidence>
<protein>
    <recommendedName>
        <fullName evidence="13">Cysteine--tRNA ligase</fullName>
        <ecNumber evidence="13">6.1.1.16</ecNumber>
    </recommendedName>
    <alternativeName>
        <fullName evidence="13">Cysteinyl-tRNA synthetase</fullName>
        <shortName evidence="13">CysRS</shortName>
    </alternativeName>
</protein>
<dbReference type="PRINTS" id="PR00983">
    <property type="entry name" value="TRNASYNTHCYS"/>
</dbReference>
<dbReference type="InterPro" id="IPR056411">
    <property type="entry name" value="CysS_C"/>
</dbReference>
<keyword evidence="16" id="KW-1185">Reference proteome</keyword>
<dbReference type="GO" id="GO:0006423">
    <property type="term" value="P:cysteinyl-tRNA aminoacylation"/>
    <property type="evidence" value="ECO:0007669"/>
    <property type="project" value="UniProtKB-UniRule"/>
</dbReference>
<dbReference type="FunFam" id="3.40.50.620:FF:000009">
    <property type="entry name" value="Cysteine--tRNA ligase"/>
    <property type="match status" value="1"/>
</dbReference>
<dbReference type="InterPro" id="IPR014729">
    <property type="entry name" value="Rossmann-like_a/b/a_fold"/>
</dbReference>
<dbReference type="PANTHER" id="PTHR10890:SF3">
    <property type="entry name" value="CYSTEINE--TRNA LIGASE, CYTOPLASMIC"/>
    <property type="match status" value="1"/>
</dbReference>
<feature type="short sequence motif" description="'HIGH' region" evidence="13">
    <location>
        <begin position="54"/>
        <end position="64"/>
    </location>
</feature>
<proteinExistence type="inferred from homology"/>
<organism evidence="15 16">
    <name type="scientific">Allocoleopsis franciscana PCC 7113</name>
    <dbReference type="NCBI Taxonomy" id="1173027"/>
    <lineage>
        <taxon>Bacteria</taxon>
        <taxon>Bacillati</taxon>
        <taxon>Cyanobacteriota</taxon>
        <taxon>Cyanophyceae</taxon>
        <taxon>Coleofasciculales</taxon>
        <taxon>Coleofasciculaceae</taxon>
        <taxon>Allocoleopsis</taxon>
        <taxon>Allocoleopsis franciscana</taxon>
    </lineage>
</organism>
<dbReference type="HOGENOM" id="CLU_013528_0_1_3"/>
<dbReference type="InterPro" id="IPR024909">
    <property type="entry name" value="Cys-tRNA/MSH_ligase"/>
</dbReference>
<keyword evidence="4 13" id="KW-0963">Cytoplasm</keyword>
<accession>K9WG68</accession>
<evidence type="ECO:0000256" key="3">
    <source>
        <dbReference type="ARBA" id="ARBA00011245"/>
    </source>
</evidence>
<dbReference type="GO" id="GO:0004817">
    <property type="term" value="F:cysteine-tRNA ligase activity"/>
    <property type="evidence" value="ECO:0007669"/>
    <property type="project" value="UniProtKB-UniRule"/>
</dbReference>
<comment type="subcellular location">
    <subcellularLocation>
        <location evidence="1 13">Cytoplasm</location>
    </subcellularLocation>
</comment>
<keyword evidence="11 13" id="KW-0030">Aminoacyl-tRNA synthetase</keyword>
<dbReference type="GO" id="GO:0005829">
    <property type="term" value="C:cytosol"/>
    <property type="evidence" value="ECO:0007669"/>
    <property type="project" value="TreeGrafter"/>
</dbReference>
<keyword evidence="10 13" id="KW-0648">Protein biosynthesis</keyword>
<dbReference type="SMART" id="SM00840">
    <property type="entry name" value="DALR_2"/>
    <property type="match status" value="1"/>
</dbReference>
<feature type="binding site" evidence="13">
    <location>
        <position position="52"/>
    </location>
    <ligand>
        <name>Zn(2+)</name>
        <dbReference type="ChEBI" id="CHEBI:29105"/>
    </ligand>
</feature>
<gene>
    <name evidence="13" type="primary">cysS</name>
    <name evidence="15" type="ORF">Mic7113_3027</name>
</gene>
<dbReference type="Pfam" id="PF09190">
    <property type="entry name" value="DALR_2"/>
    <property type="match status" value="1"/>
</dbReference>
<feature type="binding site" evidence="13">
    <location>
        <position position="297"/>
    </location>
    <ligand>
        <name>ATP</name>
        <dbReference type="ChEBI" id="CHEBI:30616"/>
    </ligand>
</feature>
<comment type="cofactor">
    <cofactor evidence="13">
        <name>Zn(2+)</name>
        <dbReference type="ChEBI" id="CHEBI:29105"/>
    </cofactor>
    <text evidence="13">Binds 1 zinc ion per subunit.</text>
</comment>
<dbReference type="Pfam" id="PF23493">
    <property type="entry name" value="CysS_C"/>
    <property type="match status" value="1"/>
</dbReference>
<dbReference type="InterPro" id="IPR015803">
    <property type="entry name" value="Cys-tRNA-ligase"/>
</dbReference>
<dbReference type="GO" id="GO:0008270">
    <property type="term" value="F:zinc ion binding"/>
    <property type="evidence" value="ECO:0007669"/>
    <property type="project" value="UniProtKB-UniRule"/>
</dbReference>
<evidence type="ECO:0000313" key="16">
    <source>
        <dbReference type="Proteomes" id="UP000010471"/>
    </source>
</evidence>
<dbReference type="GO" id="GO:0005524">
    <property type="term" value="F:ATP binding"/>
    <property type="evidence" value="ECO:0007669"/>
    <property type="project" value="UniProtKB-UniRule"/>
</dbReference>
<dbReference type="Pfam" id="PF01406">
    <property type="entry name" value="tRNA-synt_1e"/>
    <property type="match status" value="1"/>
</dbReference>
<dbReference type="KEGG" id="mic:Mic7113_3027"/>
<evidence type="ECO:0000256" key="5">
    <source>
        <dbReference type="ARBA" id="ARBA00022598"/>
    </source>
</evidence>
<feature type="domain" description="Cysteinyl-tRNA synthetase class Ia DALR" evidence="14">
    <location>
        <begin position="394"/>
        <end position="462"/>
    </location>
</feature>
<evidence type="ECO:0000256" key="12">
    <source>
        <dbReference type="ARBA" id="ARBA00047398"/>
    </source>
</evidence>
<dbReference type="InterPro" id="IPR032678">
    <property type="entry name" value="tRNA-synt_1_cat_dom"/>
</dbReference>
<keyword evidence="9 13" id="KW-0067">ATP-binding</keyword>
<keyword evidence="5 13" id="KW-0436">Ligase</keyword>
<evidence type="ECO:0000259" key="14">
    <source>
        <dbReference type="SMART" id="SM00840"/>
    </source>
</evidence>
<comment type="subunit">
    <text evidence="3 13">Monomer.</text>
</comment>
<dbReference type="Proteomes" id="UP000010471">
    <property type="component" value="Chromosome"/>
</dbReference>
<dbReference type="Gene3D" id="1.20.120.1910">
    <property type="entry name" value="Cysteine-tRNA ligase, C-terminal anti-codon recognition domain"/>
    <property type="match status" value="1"/>
</dbReference>
<dbReference type="SUPFAM" id="SSF47323">
    <property type="entry name" value="Anticodon-binding domain of a subclass of class I aminoacyl-tRNA synthetases"/>
    <property type="match status" value="1"/>
</dbReference>
<dbReference type="InterPro" id="IPR015273">
    <property type="entry name" value="Cys-tRNA-synt_Ia_DALR"/>
</dbReference>
<evidence type="ECO:0000256" key="10">
    <source>
        <dbReference type="ARBA" id="ARBA00022917"/>
    </source>
</evidence>
<dbReference type="EMBL" id="CP003630">
    <property type="protein sequence ID" value="AFZ18796.1"/>
    <property type="molecule type" value="Genomic_DNA"/>
</dbReference>
<keyword evidence="6 13" id="KW-0479">Metal-binding</keyword>
<dbReference type="Gene3D" id="3.40.50.620">
    <property type="entry name" value="HUPs"/>
    <property type="match status" value="1"/>
</dbReference>
<dbReference type="CDD" id="cd00672">
    <property type="entry name" value="CysRS_core"/>
    <property type="match status" value="1"/>
</dbReference>
<dbReference type="SUPFAM" id="SSF52374">
    <property type="entry name" value="Nucleotidylyl transferase"/>
    <property type="match status" value="1"/>
</dbReference>
<keyword evidence="7 13" id="KW-0547">Nucleotide-binding</keyword>
<evidence type="ECO:0000256" key="6">
    <source>
        <dbReference type="ARBA" id="ARBA00022723"/>
    </source>
</evidence>
<evidence type="ECO:0000313" key="15">
    <source>
        <dbReference type="EMBL" id="AFZ18796.1"/>
    </source>
</evidence>
<keyword evidence="8 13" id="KW-0862">Zinc</keyword>
<dbReference type="EC" id="6.1.1.16" evidence="13"/>
<evidence type="ECO:0000256" key="4">
    <source>
        <dbReference type="ARBA" id="ARBA00022490"/>
    </source>
</evidence>
<dbReference type="NCBIfam" id="TIGR00435">
    <property type="entry name" value="cysS"/>
    <property type="match status" value="1"/>
</dbReference>
<sequence>MRVIIILSITGILDPNLDNPKFAMSLTLYNTLTRQKEPFKTIEPGKVTMYCCGVTVYDYCHLGHARSYIGWDVVRRYLQWRGYQVRYVQNFTDIDDKILNRARVEGSSMPEIADRYINAYFEDIRRLNVMDADEYPRVTQHIPAIVHLIQALETKGYAYAVNGDVYYNVQQFSEYGKLSGRKREQMQAGAGGRIDPGEAEDKKQDPFDFALWKAAKPGEPAWDSLWGKGRPGWHIECSAMIRARLGETIDIHGGGGDLVFPHHENEIAQSEVLTGKPLARYWLHNGMVRVNGEKMSKSLGNFTTIRDLLDGKWSEYPQPIDPMVVRLFVLQAHYRKPLDFTESAITAAVHGWQTLKDALNLDLAKCNLSPQATILDELDSQAIAKRSSEALIARFQAAMDDDFNTAAGLAVLFELAKSLKREFNQRCYQGSQELEDVHLRALSQTLIQFAGVLGLEVQAETLPVPEINVNWIESLLQQRHQARQEKRYAESDRIRNELQAVGITLIDGSDGQTRWHRS</sequence>